<proteinExistence type="predicted"/>
<dbReference type="Pfam" id="PF00392">
    <property type="entry name" value="GntR"/>
    <property type="match status" value="1"/>
</dbReference>
<evidence type="ECO:0000256" key="2">
    <source>
        <dbReference type="ARBA" id="ARBA00023125"/>
    </source>
</evidence>
<dbReference type="AlphaFoldDB" id="A0A3M2ZUV6"/>
<organism evidence="5 6">
    <name type="scientific">Pseudomonas syringae pv. maculicola</name>
    <dbReference type="NCBI Taxonomy" id="59511"/>
    <lineage>
        <taxon>Bacteria</taxon>
        <taxon>Pseudomonadati</taxon>
        <taxon>Pseudomonadota</taxon>
        <taxon>Gammaproteobacteria</taxon>
        <taxon>Pseudomonadales</taxon>
        <taxon>Pseudomonadaceae</taxon>
        <taxon>Pseudomonas</taxon>
    </lineage>
</organism>
<evidence type="ECO:0000259" key="4">
    <source>
        <dbReference type="PROSITE" id="PS50949"/>
    </source>
</evidence>
<dbReference type="CDD" id="cd07377">
    <property type="entry name" value="WHTH_GntR"/>
    <property type="match status" value="1"/>
</dbReference>
<dbReference type="InterPro" id="IPR000524">
    <property type="entry name" value="Tscrpt_reg_HTH_GntR"/>
</dbReference>
<dbReference type="Proteomes" id="UP000282378">
    <property type="component" value="Unassembled WGS sequence"/>
</dbReference>
<evidence type="ECO:0000256" key="3">
    <source>
        <dbReference type="ARBA" id="ARBA00023163"/>
    </source>
</evidence>
<evidence type="ECO:0000313" key="5">
    <source>
        <dbReference type="EMBL" id="RML91787.1"/>
    </source>
</evidence>
<gene>
    <name evidence="5" type="ORF">APX70_04536</name>
</gene>
<keyword evidence="3" id="KW-0804">Transcription</keyword>
<reference evidence="5 6" key="1">
    <citation type="submission" date="2018-08" db="EMBL/GenBank/DDBJ databases">
        <title>Recombination of ecologically and evolutionarily significant loci maintains genetic cohesion in the Pseudomonas syringae species complex.</title>
        <authorList>
            <person name="Dillon M."/>
            <person name="Thakur S."/>
            <person name="Almeida R.N.D."/>
            <person name="Weir B.S."/>
            <person name="Guttman D.S."/>
        </authorList>
    </citation>
    <scope>NUCLEOTIDE SEQUENCE [LARGE SCALE GENOMIC DNA]</scope>
    <source>
        <strain evidence="5 6">88_10</strain>
    </source>
</reference>
<dbReference type="Gene3D" id="1.10.10.10">
    <property type="entry name" value="Winged helix-like DNA-binding domain superfamily/Winged helix DNA-binding domain"/>
    <property type="match status" value="1"/>
</dbReference>
<dbReference type="EMBL" id="RBNL01001247">
    <property type="protein sequence ID" value="RML91787.1"/>
    <property type="molecule type" value="Genomic_DNA"/>
</dbReference>
<dbReference type="PANTHER" id="PTHR43537:SF44">
    <property type="entry name" value="GNTR FAMILY REGULATORY PROTEIN"/>
    <property type="match status" value="1"/>
</dbReference>
<keyword evidence="1" id="KW-0805">Transcription regulation</keyword>
<dbReference type="PROSITE" id="PS50949">
    <property type="entry name" value="HTH_GNTR"/>
    <property type="match status" value="1"/>
</dbReference>
<name>A0A3M2ZUV6_PSEYM</name>
<keyword evidence="2" id="KW-0238">DNA-binding</keyword>
<feature type="domain" description="HTH gntR-type" evidence="4">
    <location>
        <begin position="10"/>
        <end position="78"/>
    </location>
</feature>
<comment type="caution">
    <text evidence="5">The sequence shown here is derived from an EMBL/GenBank/DDBJ whole genome shotgun (WGS) entry which is preliminary data.</text>
</comment>
<protein>
    <submittedName>
        <fullName evidence="5">Transcriptional regulator, GntR family</fullName>
    </submittedName>
</protein>
<dbReference type="SMART" id="SM00345">
    <property type="entry name" value="HTH_GNTR"/>
    <property type="match status" value="1"/>
</dbReference>
<evidence type="ECO:0000313" key="6">
    <source>
        <dbReference type="Proteomes" id="UP000282378"/>
    </source>
</evidence>
<dbReference type="GO" id="GO:0003677">
    <property type="term" value="F:DNA binding"/>
    <property type="evidence" value="ECO:0007669"/>
    <property type="project" value="UniProtKB-KW"/>
</dbReference>
<dbReference type="PRINTS" id="PR00035">
    <property type="entry name" value="HTHGNTR"/>
</dbReference>
<accession>A0A3M2ZUV6</accession>
<dbReference type="GO" id="GO:0003700">
    <property type="term" value="F:DNA-binding transcription factor activity"/>
    <property type="evidence" value="ECO:0007669"/>
    <property type="project" value="InterPro"/>
</dbReference>
<dbReference type="InterPro" id="IPR036388">
    <property type="entry name" value="WH-like_DNA-bd_sf"/>
</dbReference>
<sequence>MDYRKPSDRKSMHARIVQELGMQIVSGRFKPDEKLPAEALLCEEYAVSRPVLREATRVLVAKGLVYSRPRVGTVVKARREWHLLDPDVLHWVMQ</sequence>
<dbReference type="SUPFAM" id="SSF46785">
    <property type="entry name" value="Winged helix' DNA-binding domain"/>
    <property type="match status" value="1"/>
</dbReference>
<dbReference type="PANTHER" id="PTHR43537">
    <property type="entry name" value="TRANSCRIPTIONAL REGULATOR, GNTR FAMILY"/>
    <property type="match status" value="1"/>
</dbReference>
<feature type="non-terminal residue" evidence="5">
    <location>
        <position position="94"/>
    </location>
</feature>
<evidence type="ECO:0000256" key="1">
    <source>
        <dbReference type="ARBA" id="ARBA00023015"/>
    </source>
</evidence>
<dbReference type="InterPro" id="IPR036390">
    <property type="entry name" value="WH_DNA-bd_sf"/>
</dbReference>